<name>A0A6G0QRK3_9STRA</name>
<dbReference type="AlphaFoldDB" id="A0A6G0QRK3"/>
<dbReference type="EMBL" id="QXFY01002294">
    <property type="protein sequence ID" value="KAE9299715.1"/>
    <property type="molecule type" value="Genomic_DNA"/>
</dbReference>
<comment type="caution">
    <text evidence="1">The sequence shown here is derived from an EMBL/GenBank/DDBJ whole genome shotgun (WGS) entry which is preliminary data.</text>
</comment>
<evidence type="ECO:0000313" key="2">
    <source>
        <dbReference type="Proteomes" id="UP000486351"/>
    </source>
</evidence>
<proteinExistence type="predicted"/>
<gene>
    <name evidence="1" type="ORF">PF008_g23178</name>
</gene>
<accession>A0A6G0QRK3</accession>
<sequence>MRAHKAFSVCVSTLLPPEVSSQGIAFAKAELHGAAVTDGWLKNRQGKTLRTKWGLLTKEERAVRLRAVQDDSFSLEDNFTGILKDRRDPSYYPKRTGSADMPTVVQHAAPATPPSIAPPPPIDRAFSQFAKLHRELTDAAIKAALTAELTAMAMAVRENDVHDVVLRTAAVVHPLPAQRTMTTEVLF</sequence>
<evidence type="ECO:0000313" key="1">
    <source>
        <dbReference type="EMBL" id="KAE9299715.1"/>
    </source>
</evidence>
<organism evidence="1 2">
    <name type="scientific">Phytophthora fragariae</name>
    <dbReference type="NCBI Taxonomy" id="53985"/>
    <lineage>
        <taxon>Eukaryota</taxon>
        <taxon>Sar</taxon>
        <taxon>Stramenopiles</taxon>
        <taxon>Oomycota</taxon>
        <taxon>Peronosporomycetes</taxon>
        <taxon>Peronosporales</taxon>
        <taxon>Peronosporaceae</taxon>
        <taxon>Phytophthora</taxon>
    </lineage>
</organism>
<protein>
    <submittedName>
        <fullName evidence="1">Uncharacterized protein</fullName>
    </submittedName>
</protein>
<dbReference type="Proteomes" id="UP000486351">
    <property type="component" value="Unassembled WGS sequence"/>
</dbReference>
<reference evidence="1 2" key="1">
    <citation type="submission" date="2018-09" db="EMBL/GenBank/DDBJ databases">
        <title>Genomic investigation of the strawberry pathogen Phytophthora fragariae indicates pathogenicity is determined by transcriptional variation in three key races.</title>
        <authorList>
            <person name="Adams T.M."/>
            <person name="Armitage A.D."/>
            <person name="Sobczyk M.K."/>
            <person name="Bates H.J."/>
            <person name="Dunwell J.M."/>
            <person name="Nellist C.F."/>
            <person name="Harrison R.J."/>
        </authorList>
    </citation>
    <scope>NUCLEOTIDE SEQUENCE [LARGE SCALE GENOMIC DNA]</scope>
    <source>
        <strain evidence="1 2">NOV-77</strain>
    </source>
</reference>